<keyword evidence="2" id="KW-0328">Glycosyltransferase</keyword>
<evidence type="ECO:0000313" key="9">
    <source>
        <dbReference type="Proteomes" id="UP000193380"/>
    </source>
</evidence>
<dbReference type="Gene3D" id="1.10.533.10">
    <property type="entry name" value="Death Domain, Fas"/>
    <property type="match status" value="1"/>
</dbReference>
<organism evidence="8 9">
    <name type="scientific">Oncorhynchus mykiss</name>
    <name type="common">Rainbow trout</name>
    <name type="synonym">Salmo gairdneri</name>
    <dbReference type="NCBI Taxonomy" id="8022"/>
    <lineage>
        <taxon>Eukaryota</taxon>
        <taxon>Metazoa</taxon>
        <taxon>Chordata</taxon>
        <taxon>Craniata</taxon>
        <taxon>Vertebrata</taxon>
        <taxon>Euteleostomi</taxon>
        <taxon>Actinopterygii</taxon>
        <taxon>Neopterygii</taxon>
        <taxon>Teleostei</taxon>
        <taxon>Protacanthopterygii</taxon>
        <taxon>Salmoniformes</taxon>
        <taxon>Salmonidae</taxon>
        <taxon>Salmoninae</taxon>
        <taxon>Oncorhynchus</taxon>
    </lineage>
</organism>
<dbReference type="GO" id="GO:0003950">
    <property type="term" value="F:NAD+ poly-ADP-ribosyltransferase activity"/>
    <property type="evidence" value="ECO:0007669"/>
    <property type="project" value="UniProtKB-UniRule"/>
</dbReference>
<keyword evidence="3" id="KW-0808">Transferase</keyword>
<dbReference type="EMBL" id="FR905020">
    <property type="protein sequence ID" value="CDQ75016.1"/>
    <property type="molecule type" value="Genomic_DNA"/>
</dbReference>
<dbReference type="GO" id="GO:0010629">
    <property type="term" value="P:negative regulation of gene expression"/>
    <property type="evidence" value="ECO:0007669"/>
    <property type="project" value="TreeGrafter"/>
</dbReference>
<comment type="subcellular location">
    <subcellularLocation>
        <location evidence="1">Nucleus</location>
    </subcellularLocation>
</comment>
<accession>A0A060X6C4</accession>
<keyword evidence="4" id="KW-0520">NAD</keyword>
<dbReference type="SUPFAM" id="SSF56399">
    <property type="entry name" value="ADP-ribosylation"/>
    <property type="match status" value="1"/>
</dbReference>
<dbReference type="PROSITE" id="PS51059">
    <property type="entry name" value="PARP_CATALYTIC"/>
    <property type="match status" value="1"/>
</dbReference>
<keyword evidence="5" id="KW-0539">Nucleus</keyword>
<dbReference type="PANTHER" id="PTHR14453">
    <property type="entry name" value="PARP/ZINC FINGER CCCH TYPE DOMAIN CONTAINING PROTEIN"/>
    <property type="match status" value="1"/>
</dbReference>
<dbReference type="Gene3D" id="3.90.228.10">
    <property type="match status" value="1"/>
</dbReference>
<dbReference type="GO" id="GO:0070212">
    <property type="term" value="P:protein poly-ADP-ribosylation"/>
    <property type="evidence" value="ECO:0007669"/>
    <property type="project" value="TreeGrafter"/>
</dbReference>
<dbReference type="Proteomes" id="UP000193380">
    <property type="component" value="Unassembled WGS sequence"/>
</dbReference>
<dbReference type="PANTHER" id="PTHR14453:SF102">
    <property type="entry name" value="PROTEIN MONO-ADP-RIBOSYLTRANSFERASE PARP14-LIKE"/>
    <property type="match status" value="1"/>
</dbReference>
<evidence type="ECO:0000256" key="5">
    <source>
        <dbReference type="ARBA" id="ARBA00023242"/>
    </source>
</evidence>
<dbReference type="PaxDb" id="8022-A0A060X6C4"/>
<name>A0A060X6C4_ONCMY</name>
<evidence type="ECO:0000256" key="3">
    <source>
        <dbReference type="ARBA" id="ARBA00022679"/>
    </source>
</evidence>
<dbReference type="CDD" id="cd01439">
    <property type="entry name" value="TCCD_inducible_PARP_like"/>
    <property type="match status" value="1"/>
</dbReference>
<evidence type="ECO:0000256" key="6">
    <source>
        <dbReference type="ARBA" id="ARBA00024347"/>
    </source>
</evidence>
<proteinExistence type="inferred from homology"/>
<feature type="region of interest" description="Disordered" evidence="7">
    <location>
        <begin position="176"/>
        <end position="197"/>
    </location>
</feature>
<gene>
    <name evidence="8" type="ORF">GSONMT00023994001</name>
</gene>
<dbReference type="GO" id="GO:0005634">
    <property type="term" value="C:nucleus"/>
    <property type="evidence" value="ECO:0007669"/>
    <property type="project" value="UniProtKB-SubCell"/>
</dbReference>
<comment type="similarity">
    <text evidence="6">Belongs to the ARTD/PARP family.</text>
</comment>
<reference evidence="8" key="1">
    <citation type="journal article" date="2014" name="Nat. Commun.">
        <title>The rainbow trout genome provides novel insights into evolution after whole-genome duplication in vertebrates.</title>
        <authorList>
            <person name="Berthelot C."/>
            <person name="Brunet F."/>
            <person name="Chalopin D."/>
            <person name="Juanchich A."/>
            <person name="Bernard M."/>
            <person name="Noel B."/>
            <person name="Bento P."/>
            <person name="Da Silva C."/>
            <person name="Labadie K."/>
            <person name="Alberti A."/>
            <person name="Aury J.M."/>
            <person name="Louis A."/>
            <person name="Dehais P."/>
            <person name="Bardou P."/>
            <person name="Montfort J."/>
            <person name="Klopp C."/>
            <person name="Cabau C."/>
            <person name="Gaspin C."/>
            <person name="Thorgaard G.H."/>
            <person name="Boussaha M."/>
            <person name="Quillet E."/>
            <person name="Guyomard R."/>
            <person name="Galiana D."/>
            <person name="Bobe J."/>
            <person name="Volff J.N."/>
            <person name="Genet C."/>
            <person name="Wincker P."/>
            <person name="Jaillon O."/>
            <person name="Roest Crollius H."/>
            <person name="Guiguen Y."/>
        </authorList>
    </citation>
    <scope>NUCLEOTIDE SEQUENCE [LARGE SCALE GENOMIC DNA]</scope>
</reference>
<dbReference type="GO" id="GO:1990404">
    <property type="term" value="F:NAD+-protein mono-ADP-ribosyltransferase activity"/>
    <property type="evidence" value="ECO:0007669"/>
    <property type="project" value="TreeGrafter"/>
</dbReference>
<evidence type="ECO:0000256" key="1">
    <source>
        <dbReference type="ARBA" id="ARBA00004123"/>
    </source>
</evidence>
<evidence type="ECO:0000256" key="7">
    <source>
        <dbReference type="SAM" id="MobiDB-lite"/>
    </source>
</evidence>
<evidence type="ECO:0000256" key="4">
    <source>
        <dbReference type="ARBA" id="ARBA00023027"/>
    </source>
</evidence>
<dbReference type="SUPFAM" id="SSF47986">
    <property type="entry name" value="DEATH domain"/>
    <property type="match status" value="1"/>
</dbReference>
<dbReference type="InterPro" id="IPR011029">
    <property type="entry name" value="DEATH-like_dom_sf"/>
</dbReference>
<dbReference type="STRING" id="8022.A0A060X6C4"/>
<dbReference type="InterPro" id="IPR012317">
    <property type="entry name" value="Poly(ADP-ribose)pol_cat_dom"/>
</dbReference>
<dbReference type="FunFam" id="3.90.228.10:FF:000008">
    <property type="entry name" value="Poly [ADP-ribose] polymerase"/>
    <property type="match status" value="1"/>
</dbReference>
<feature type="compositionally biased region" description="Polar residues" evidence="7">
    <location>
        <begin position="183"/>
        <end position="197"/>
    </location>
</feature>
<dbReference type="GO" id="GO:0003714">
    <property type="term" value="F:transcription corepressor activity"/>
    <property type="evidence" value="ECO:0007669"/>
    <property type="project" value="TreeGrafter"/>
</dbReference>
<evidence type="ECO:0000313" key="8">
    <source>
        <dbReference type="EMBL" id="CDQ75016.1"/>
    </source>
</evidence>
<sequence length="391" mass="44068">MEFLKSKQTELVQWLSTDPEYIIEKCEDILSVEQGKAVSSQATAAEKICLLLNEIMKNGEGAREKFNEILQKEKARYPGLQQHFSKNTQEVSFSTTVYADCNSTVDSRIVTRNRIKKDLIIHKTIQAGGVNPSGVNLSQPPPNANVVAINNSHITADMITDCDIDGNLNLSWTQAPPPAPVHQASQCPAQQDNLPQQWDTRPATTSVRLYPIHSGSPEYDEVLSLFRATCPDNTIIKIERVQNTNLWNSFQIKKQEMEDRNDGMINERRLFHATSYTTIEHINNNGFNRSYAGQNDALYGNGTYFAVNASYSAADEFSKPDGEGRKLMYLCCVLTGHFTKGERGMIEPPFRGGSEIRRYDSTTNDTDNPTEFVVFRDCQAYPQYLITFLRV</sequence>
<dbReference type="InterPro" id="IPR052056">
    <property type="entry name" value="Mono-ARTD/PARP"/>
</dbReference>
<evidence type="ECO:0000256" key="2">
    <source>
        <dbReference type="ARBA" id="ARBA00022676"/>
    </source>
</evidence>
<reference evidence="8" key="2">
    <citation type="submission" date="2014-03" db="EMBL/GenBank/DDBJ databases">
        <authorList>
            <person name="Genoscope - CEA"/>
        </authorList>
    </citation>
    <scope>NUCLEOTIDE SEQUENCE</scope>
</reference>
<dbReference type="GO" id="GO:0005737">
    <property type="term" value="C:cytoplasm"/>
    <property type="evidence" value="ECO:0007669"/>
    <property type="project" value="TreeGrafter"/>
</dbReference>
<dbReference type="Pfam" id="PF00644">
    <property type="entry name" value="PARP"/>
    <property type="match status" value="1"/>
</dbReference>
<dbReference type="AlphaFoldDB" id="A0A060X6C4"/>
<dbReference type="CDD" id="cd01671">
    <property type="entry name" value="CARD"/>
    <property type="match status" value="1"/>
</dbReference>
<protein>
    <submittedName>
        <fullName evidence="8">Uncharacterized protein</fullName>
    </submittedName>
</protein>